<feature type="region of interest" description="Disordered" evidence="1">
    <location>
        <begin position="461"/>
        <end position="568"/>
    </location>
</feature>
<protein>
    <submittedName>
        <fullName evidence="2">Uncharacterized protein</fullName>
    </submittedName>
</protein>
<feature type="region of interest" description="Disordered" evidence="1">
    <location>
        <begin position="115"/>
        <end position="162"/>
    </location>
</feature>
<proteinExistence type="predicted"/>
<name>A0A1F7WS23_9BACT</name>
<feature type="compositionally biased region" description="Polar residues" evidence="1">
    <location>
        <begin position="115"/>
        <end position="126"/>
    </location>
</feature>
<feature type="compositionally biased region" description="Low complexity" evidence="1">
    <location>
        <begin position="473"/>
        <end position="494"/>
    </location>
</feature>
<dbReference type="EMBL" id="MGFM01000033">
    <property type="protein sequence ID" value="OGM05550.1"/>
    <property type="molecule type" value="Genomic_DNA"/>
</dbReference>
<feature type="compositionally biased region" description="Low complexity" evidence="1">
    <location>
        <begin position="133"/>
        <end position="162"/>
    </location>
</feature>
<reference evidence="2 3" key="1">
    <citation type="journal article" date="2016" name="Nat. Commun.">
        <title>Thousands of microbial genomes shed light on interconnected biogeochemical processes in an aquifer system.</title>
        <authorList>
            <person name="Anantharaman K."/>
            <person name="Brown C.T."/>
            <person name="Hug L.A."/>
            <person name="Sharon I."/>
            <person name="Castelle C.J."/>
            <person name="Probst A.J."/>
            <person name="Thomas B.C."/>
            <person name="Singh A."/>
            <person name="Wilkins M.J."/>
            <person name="Karaoz U."/>
            <person name="Brodie E.L."/>
            <person name="Williams K.H."/>
            <person name="Hubbard S.S."/>
            <person name="Banfield J.F."/>
        </authorList>
    </citation>
    <scope>NUCLEOTIDE SEQUENCE [LARGE SCALE GENOMIC DNA]</scope>
</reference>
<evidence type="ECO:0000313" key="3">
    <source>
        <dbReference type="Proteomes" id="UP000178812"/>
    </source>
</evidence>
<feature type="compositionally biased region" description="Polar residues" evidence="1">
    <location>
        <begin position="516"/>
        <end position="525"/>
    </location>
</feature>
<feature type="compositionally biased region" description="Polar residues" evidence="1">
    <location>
        <begin position="536"/>
        <end position="568"/>
    </location>
</feature>
<gene>
    <name evidence="2" type="ORF">A2125_02705</name>
</gene>
<feature type="compositionally biased region" description="Low complexity" evidence="1">
    <location>
        <begin position="54"/>
        <end position="70"/>
    </location>
</feature>
<accession>A0A1F7WS23</accession>
<evidence type="ECO:0000313" key="2">
    <source>
        <dbReference type="EMBL" id="OGM05550.1"/>
    </source>
</evidence>
<dbReference type="AlphaFoldDB" id="A0A1F7WS23"/>
<sequence length="568" mass="59585">MGKENIYRIASGVAGLMLGVAGKGAIDRITGQNVDQQARELLSPTSQTTALTVTETSSASPTGTPTETPTPMVDAAGTGVAGTLAAQAVGTEIDQTVQAINGATQATDETSIAPTETATHAPSATETIPPLPTMTSSATRTETATSVSSATETTPPTPTMTSTVVYDLGSWEGEFTDNNMLENLDGPGVLTEVKRILVEELREYKQHPNRGNSTLTSLVNRLARGVSADPLEEPGLGQIEEDIEGIDFAGDIFADEGEIDVDGLAHTNEEGVYTMAIFGPAHERDYMLAVLAVANHYYLNPEDYVVTNGDGSTRVLTLAEVFDDPGFWGQIAANQDGFLAEIQEQSLGVSEVEQERRRTSTPDDISASLPEALQIPDQYVSCDVFRPNDESLSRNQQLQSTRRVVHTAVGGMTFGDADSETENLLYVLAIGEEVQDMDAFTFRSYEDPDSLDSNQIKAVVGEEERPCGEGQKTLPTPTLPAGGAAAGEAGTQQPVPGASRTPITEETPVTRATPGASATAQNPEATPTAGGIHGGTPTQPATVTNTPAQNPASTFTPLPGASSTPFGQ</sequence>
<dbReference type="Proteomes" id="UP000178812">
    <property type="component" value="Unassembled WGS sequence"/>
</dbReference>
<comment type="caution">
    <text evidence="2">The sequence shown here is derived from an EMBL/GenBank/DDBJ whole genome shotgun (WGS) entry which is preliminary data.</text>
</comment>
<feature type="region of interest" description="Disordered" evidence="1">
    <location>
        <begin position="47"/>
        <end position="70"/>
    </location>
</feature>
<organism evidence="2 3">
    <name type="scientific">Candidatus Woesebacteria bacterium GWB1_43_5</name>
    <dbReference type="NCBI Taxonomy" id="1802474"/>
    <lineage>
        <taxon>Bacteria</taxon>
        <taxon>Candidatus Woeseibacteriota</taxon>
    </lineage>
</organism>
<evidence type="ECO:0000256" key="1">
    <source>
        <dbReference type="SAM" id="MobiDB-lite"/>
    </source>
</evidence>